<dbReference type="InterPro" id="IPR050463">
    <property type="entry name" value="Gfo/Idh/MocA_oxidrdct_glycsds"/>
</dbReference>
<organism evidence="2 3">
    <name type="scientific">Sphingomonas tabacisoli</name>
    <dbReference type="NCBI Taxonomy" id="2249466"/>
    <lineage>
        <taxon>Bacteria</taxon>
        <taxon>Pseudomonadati</taxon>
        <taxon>Pseudomonadota</taxon>
        <taxon>Alphaproteobacteria</taxon>
        <taxon>Sphingomonadales</taxon>
        <taxon>Sphingomonadaceae</taxon>
        <taxon>Sphingomonas</taxon>
    </lineage>
</organism>
<dbReference type="Proteomes" id="UP001597115">
    <property type="component" value="Unassembled WGS sequence"/>
</dbReference>
<comment type="caution">
    <text evidence="2">The sequence shown here is derived from an EMBL/GenBank/DDBJ whole genome shotgun (WGS) entry which is preliminary data.</text>
</comment>
<evidence type="ECO:0000313" key="2">
    <source>
        <dbReference type="EMBL" id="MFD1612328.1"/>
    </source>
</evidence>
<dbReference type="Pfam" id="PF01408">
    <property type="entry name" value="GFO_IDH_MocA"/>
    <property type="match status" value="1"/>
</dbReference>
<dbReference type="Gene3D" id="3.30.360.10">
    <property type="entry name" value="Dihydrodipicolinate Reductase, domain 2"/>
    <property type="match status" value="1"/>
</dbReference>
<dbReference type="SUPFAM" id="SSF51735">
    <property type="entry name" value="NAD(P)-binding Rossmann-fold domains"/>
    <property type="match status" value="1"/>
</dbReference>
<dbReference type="InterPro" id="IPR000683">
    <property type="entry name" value="Gfo/Idh/MocA-like_OxRdtase_N"/>
</dbReference>
<evidence type="ECO:0000259" key="1">
    <source>
        <dbReference type="Pfam" id="PF01408"/>
    </source>
</evidence>
<dbReference type="RefSeq" id="WP_380889147.1">
    <property type="nucleotide sequence ID" value="NZ_JBHUDY010000001.1"/>
</dbReference>
<feature type="domain" description="Gfo/Idh/MocA-like oxidoreductase N-terminal" evidence="1">
    <location>
        <begin position="5"/>
        <end position="107"/>
    </location>
</feature>
<name>A0ABW4I3G3_9SPHN</name>
<proteinExistence type="predicted"/>
<evidence type="ECO:0000313" key="3">
    <source>
        <dbReference type="Proteomes" id="UP001597115"/>
    </source>
</evidence>
<gene>
    <name evidence="2" type="ORF">ACFSCW_10985</name>
</gene>
<accession>A0ABW4I3G3</accession>
<dbReference type="PANTHER" id="PTHR43818:SF7">
    <property type="entry name" value="DEHYDROGENASE"/>
    <property type="match status" value="1"/>
</dbReference>
<reference evidence="3" key="1">
    <citation type="journal article" date="2019" name="Int. J. Syst. Evol. Microbiol.">
        <title>The Global Catalogue of Microorganisms (GCM) 10K type strain sequencing project: providing services to taxonomists for standard genome sequencing and annotation.</title>
        <authorList>
            <consortium name="The Broad Institute Genomics Platform"/>
            <consortium name="The Broad Institute Genome Sequencing Center for Infectious Disease"/>
            <person name="Wu L."/>
            <person name="Ma J."/>
        </authorList>
    </citation>
    <scope>NUCLEOTIDE SEQUENCE [LARGE SCALE GENOMIC DNA]</scope>
    <source>
        <strain evidence="3">CGMCC 1.16275</strain>
    </source>
</reference>
<dbReference type="EMBL" id="JBHUDY010000001">
    <property type="protein sequence ID" value="MFD1612328.1"/>
    <property type="molecule type" value="Genomic_DNA"/>
</dbReference>
<protein>
    <submittedName>
        <fullName evidence="2">Gfo/Idh/MocA family protein</fullName>
    </submittedName>
</protein>
<keyword evidence="3" id="KW-1185">Reference proteome</keyword>
<dbReference type="Gene3D" id="3.40.50.720">
    <property type="entry name" value="NAD(P)-binding Rossmann-like Domain"/>
    <property type="match status" value="1"/>
</dbReference>
<dbReference type="PANTHER" id="PTHR43818">
    <property type="entry name" value="BCDNA.GH03377"/>
    <property type="match status" value="1"/>
</dbReference>
<sequence>MTEPIRVAIVGMGRIAHEHHLPAIAVNKAFDLVATVSPEGGSTNGLPVFQDIDALTTSNLPVDAVIVCTPPQVRRAIAARALTRGWHVFLEKPPAPSLAESEFLRELSLDCGVTLFASWHSRYAAGVARARKWLAERTIKHVTIIWREDVRVWHPGQEWMWRAGGLGVFDAGINALSIATIIMPRPIFVVDAELDFPANLAAPIAARLSLMDTQGVPIAVDLDFRQEGPQSWDIKIETDIGRMTLRNGGADLILPGAASTGAAADLHGEYQALYTRFAELIRAGRSYMDVAPLRLVADSFLCGRQSLVTPFIE</sequence>
<dbReference type="InterPro" id="IPR036291">
    <property type="entry name" value="NAD(P)-bd_dom_sf"/>
</dbReference>